<keyword evidence="3" id="KW-0472">Membrane</keyword>
<evidence type="ECO:0000313" key="5">
    <source>
        <dbReference type="Proteomes" id="UP000680038"/>
    </source>
</evidence>
<sequence length="188" mass="20985">MEKTSKAQTDLSLYNNSWYKPGSKIKIFFWYLFSRIFINTYLPVPMFIKRWLLVLFGAKISNSAVIKPKVNIKYPWLLEVAEHVWIGENVWIDNLTMVTLEANSCLSQGCLLLTGNHDFTKISFDLITKPIVVKTGAWIGAKATVCPGVTVGSHAVLTVGSVATKDLLPFGIYQGNPAVMVKNRTLTS</sequence>
<dbReference type="CDD" id="cd05825">
    <property type="entry name" value="LbH_wcaF_like"/>
    <property type="match status" value="1"/>
</dbReference>
<accession>A0A916N5K1</accession>
<evidence type="ECO:0000256" key="1">
    <source>
        <dbReference type="ARBA" id="ARBA00007274"/>
    </source>
</evidence>
<dbReference type="GO" id="GO:0008374">
    <property type="term" value="F:O-acyltransferase activity"/>
    <property type="evidence" value="ECO:0007669"/>
    <property type="project" value="TreeGrafter"/>
</dbReference>
<dbReference type="EC" id="2.3.1.89" evidence="4"/>
<keyword evidence="3" id="KW-0812">Transmembrane</keyword>
<dbReference type="EMBL" id="CAJRAF010000002">
    <property type="protein sequence ID" value="CAG4998633.1"/>
    <property type="molecule type" value="Genomic_DNA"/>
</dbReference>
<organism evidence="4 5">
    <name type="scientific">Dyadobacter helix</name>
    <dbReference type="NCBI Taxonomy" id="2822344"/>
    <lineage>
        <taxon>Bacteria</taxon>
        <taxon>Pseudomonadati</taxon>
        <taxon>Bacteroidota</taxon>
        <taxon>Cytophagia</taxon>
        <taxon>Cytophagales</taxon>
        <taxon>Spirosomataceae</taxon>
        <taxon>Dyadobacter</taxon>
    </lineage>
</organism>
<comment type="similarity">
    <text evidence="1">Belongs to the transferase hexapeptide repeat family.</text>
</comment>
<dbReference type="Gene3D" id="2.160.10.10">
    <property type="entry name" value="Hexapeptide repeat proteins"/>
    <property type="match status" value="1"/>
</dbReference>
<name>A0A916N5K1_9BACT</name>
<dbReference type="GO" id="GO:0047200">
    <property type="term" value="F:tetrahydrodipicolinate N-acetyltransferase activity"/>
    <property type="evidence" value="ECO:0007669"/>
    <property type="project" value="UniProtKB-EC"/>
</dbReference>
<proteinExistence type="inferred from homology"/>
<keyword evidence="4" id="KW-0012">Acyltransferase</keyword>
<dbReference type="InterPro" id="IPR011004">
    <property type="entry name" value="Trimer_LpxA-like_sf"/>
</dbReference>
<evidence type="ECO:0000256" key="3">
    <source>
        <dbReference type="SAM" id="Phobius"/>
    </source>
</evidence>
<dbReference type="NCBIfam" id="NF007797">
    <property type="entry name" value="PRK10502.1"/>
    <property type="match status" value="1"/>
</dbReference>
<evidence type="ECO:0000313" key="4">
    <source>
        <dbReference type="EMBL" id="CAG4998633.1"/>
    </source>
</evidence>
<dbReference type="PANTHER" id="PTHR23416">
    <property type="entry name" value="SIALIC ACID SYNTHASE-RELATED"/>
    <property type="match status" value="1"/>
</dbReference>
<dbReference type="InterPro" id="IPR051159">
    <property type="entry name" value="Hexapeptide_acetyltransf"/>
</dbReference>
<dbReference type="SUPFAM" id="SSF51161">
    <property type="entry name" value="Trimeric LpxA-like enzymes"/>
    <property type="match status" value="1"/>
</dbReference>
<protein>
    <submittedName>
        <fullName evidence="4">2,3,4,5-tetrahydropyridine-2,6-dicarboxylate N-acetyltransferase</fullName>
        <ecNumber evidence="4">2.3.1.89</ecNumber>
    </submittedName>
</protein>
<gene>
    <name evidence="4" type="primary">dapH_3</name>
    <name evidence="4" type="ORF">DYBT9275_02042</name>
</gene>
<keyword evidence="5" id="KW-1185">Reference proteome</keyword>
<comment type="caution">
    <text evidence="4">The sequence shown here is derived from an EMBL/GenBank/DDBJ whole genome shotgun (WGS) entry which is preliminary data.</text>
</comment>
<dbReference type="Proteomes" id="UP000680038">
    <property type="component" value="Unassembled WGS sequence"/>
</dbReference>
<dbReference type="PANTHER" id="PTHR23416:SF23">
    <property type="entry name" value="ACETYLTRANSFERASE C18B11.09C-RELATED"/>
    <property type="match status" value="1"/>
</dbReference>
<keyword evidence="3" id="KW-1133">Transmembrane helix</keyword>
<dbReference type="GO" id="GO:0005829">
    <property type="term" value="C:cytosol"/>
    <property type="evidence" value="ECO:0007669"/>
    <property type="project" value="TreeGrafter"/>
</dbReference>
<evidence type="ECO:0000256" key="2">
    <source>
        <dbReference type="ARBA" id="ARBA00022679"/>
    </source>
</evidence>
<keyword evidence="2 4" id="KW-0808">Transferase</keyword>
<dbReference type="RefSeq" id="WP_215238720.1">
    <property type="nucleotide sequence ID" value="NZ_CAJRAF010000002.1"/>
</dbReference>
<feature type="transmembrane region" description="Helical" evidence="3">
    <location>
        <begin position="27"/>
        <end position="48"/>
    </location>
</feature>
<reference evidence="4" key="1">
    <citation type="submission" date="2021-04" db="EMBL/GenBank/DDBJ databases">
        <authorList>
            <person name="Rodrigo-Torres L."/>
            <person name="Arahal R. D."/>
            <person name="Lucena T."/>
        </authorList>
    </citation>
    <scope>NUCLEOTIDE SEQUENCE</scope>
    <source>
        <strain evidence="4">CECT 9275</strain>
    </source>
</reference>
<dbReference type="AlphaFoldDB" id="A0A916N5K1"/>